<dbReference type="SUPFAM" id="SSF57938">
    <property type="entry name" value="DnaJ/Hsp40 cysteine-rich domain"/>
    <property type="match status" value="1"/>
</dbReference>
<reference evidence="2 3" key="1">
    <citation type="submission" date="2023-10" db="EMBL/GenBank/DDBJ databases">
        <authorList>
            <person name="Maclean D."/>
            <person name="Macfadyen A."/>
        </authorList>
    </citation>
    <scope>NUCLEOTIDE SEQUENCE [LARGE SCALE GENOMIC DNA]</scope>
</reference>
<dbReference type="InterPro" id="IPR036410">
    <property type="entry name" value="HSP_DnaJ_Cys-rich_dom_sf"/>
</dbReference>
<comment type="caution">
    <text evidence="2">The sequence shown here is derived from an EMBL/GenBank/DDBJ whole genome shotgun (WGS) entry which is preliminary data.</text>
</comment>
<dbReference type="PANTHER" id="PTHR15852">
    <property type="entry name" value="PLASTID TRANSCRIPTIONALLY ACTIVE PROTEIN"/>
    <property type="match status" value="1"/>
</dbReference>
<feature type="compositionally biased region" description="Low complexity" evidence="1">
    <location>
        <begin position="1"/>
        <end position="19"/>
    </location>
</feature>
<dbReference type="Proteomes" id="UP001314263">
    <property type="component" value="Unassembled WGS sequence"/>
</dbReference>
<dbReference type="AlphaFoldDB" id="A0AAV1I570"/>
<gene>
    <name evidence="2" type="ORF">CVIRNUC_004821</name>
</gene>
<dbReference type="PANTHER" id="PTHR15852:SF54">
    <property type="entry name" value="PROTEIN SSUH2 HOMOLOG"/>
    <property type="match status" value="1"/>
</dbReference>
<protein>
    <submittedName>
        <fullName evidence="2">Uncharacterized protein</fullName>
    </submittedName>
</protein>
<evidence type="ECO:0000256" key="1">
    <source>
        <dbReference type="SAM" id="MobiDB-lite"/>
    </source>
</evidence>
<sequence>MLEGSSSSNRGNSRPVSSSMATCSATPLPYSRPAGHRQQPRDLSMAGVARNRSQSAGSNWDADFARYSDAEQLQKASQHLELTWKVAKNAKPAPCSYCEGMGHEPCPWCNSTGAMRIGEHVFCSVDSGCKPCPICNSKGRISCKHCKGTGFRASWLSP</sequence>
<name>A0AAV1I570_9CHLO</name>
<feature type="region of interest" description="Disordered" evidence="1">
    <location>
        <begin position="1"/>
        <end position="59"/>
    </location>
</feature>
<dbReference type="EMBL" id="CAUYUE010000005">
    <property type="protein sequence ID" value="CAK0779622.1"/>
    <property type="molecule type" value="Genomic_DNA"/>
</dbReference>
<keyword evidence="3" id="KW-1185">Reference proteome</keyword>
<evidence type="ECO:0000313" key="2">
    <source>
        <dbReference type="EMBL" id="CAK0779622.1"/>
    </source>
</evidence>
<evidence type="ECO:0000313" key="3">
    <source>
        <dbReference type="Proteomes" id="UP001314263"/>
    </source>
</evidence>
<accession>A0AAV1I570</accession>
<proteinExistence type="predicted"/>
<organism evidence="2 3">
    <name type="scientific">Coccomyxa viridis</name>
    <dbReference type="NCBI Taxonomy" id="1274662"/>
    <lineage>
        <taxon>Eukaryota</taxon>
        <taxon>Viridiplantae</taxon>
        <taxon>Chlorophyta</taxon>
        <taxon>core chlorophytes</taxon>
        <taxon>Trebouxiophyceae</taxon>
        <taxon>Trebouxiophyceae incertae sedis</taxon>
        <taxon>Coccomyxaceae</taxon>
        <taxon>Coccomyxa</taxon>
    </lineage>
</organism>